<evidence type="ECO:0000256" key="1">
    <source>
        <dbReference type="SAM" id="MobiDB-lite"/>
    </source>
</evidence>
<name>A0A0C3HNG2_OIDMZ</name>
<dbReference type="AlphaFoldDB" id="A0A0C3HNG2"/>
<feature type="compositionally biased region" description="Pro residues" evidence="1">
    <location>
        <begin position="803"/>
        <end position="817"/>
    </location>
</feature>
<dbReference type="OrthoDB" id="5300331at2759"/>
<feature type="compositionally biased region" description="Basic and acidic residues" evidence="1">
    <location>
        <begin position="939"/>
        <end position="957"/>
    </location>
</feature>
<reference evidence="4" key="2">
    <citation type="submission" date="2015-01" db="EMBL/GenBank/DDBJ databases">
        <title>Evolutionary Origins and Diversification of the Mycorrhizal Mutualists.</title>
        <authorList>
            <consortium name="DOE Joint Genome Institute"/>
            <consortium name="Mycorrhizal Genomics Consortium"/>
            <person name="Kohler A."/>
            <person name="Kuo A."/>
            <person name="Nagy L.G."/>
            <person name="Floudas D."/>
            <person name="Copeland A."/>
            <person name="Barry K.W."/>
            <person name="Cichocki N."/>
            <person name="Veneault-Fourrey C."/>
            <person name="LaButti K."/>
            <person name="Lindquist E.A."/>
            <person name="Lipzen A."/>
            <person name="Lundell T."/>
            <person name="Morin E."/>
            <person name="Murat C."/>
            <person name="Riley R."/>
            <person name="Ohm R."/>
            <person name="Sun H."/>
            <person name="Tunlid A."/>
            <person name="Henrissat B."/>
            <person name="Grigoriev I.V."/>
            <person name="Hibbett D.S."/>
            <person name="Martin F."/>
        </authorList>
    </citation>
    <scope>NUCLEOTIDE SEQUENCE [LARGE SCALE GENOMIC DNA]</scope>
    <source>
        <strain evidence="4">Zn</strain>
    </source>
</reference>
<gene>
    <name evidence="3" type="ORF">OIDMADRAFT_101526</name>
</gene>
<dbReference type="EMBL" id="KN832872">
    <property type="protein sequence ID" value="KIN04570.1"/>
    <property type="molecule type" value="Genomic_DNA"/>
</dbReference>
<evidence type="ECO:0000313" key="4">
    <source>
        <dbReference type="Proteomes" id="UP000054321"/>
    </source>
</evidence>
<feature type="region of interest" description="Disordered" evidence="1">
    <location>
        <begin position="875"/>
        <end position="957"/>
    </location>
</feature>
<feature type="region of interest" description="Disordered" evidence="1">
    <location>
        <begin position="795"/>
        <end position="860"/>
    </location>
</feature>
<sequence length="957" mass="105211">MAVASMTKPSRKCSCLPPFSSFFPNPSTFSKSEKDVQQSKQLVRKPVPDRSNETSPTRPPLDVALPLTPTESGPTPPLIPPGRLDKISLPPTPVDEIPLPPIPASEPVAIPSSKPWSTLRKSRSSTQIASAPRSLSPSIRNSSPNSRVVSIPMQRPDSYYSSSESFDPVKKRRSWMPGSKPGSRHTSQDLTQQIKPAAWVATEQTALDYTSSLNYLKNGAKVPELWSDDADVLVFLFPKAMGRAPSFKVPSLVLSSSHQLMAMMQGGRDTYGSEEGGSSGAGSPEMEDAVESHPSRAGSNASMTSVGDGPREFHLYFPISATIVHPELSSQDVQTLVDVRNLFAFLTGQVLVATRACPTVFQIFLAIAELLKKFEFSNYGGSTYGEAATASFGFYLDSLRLADVRDSREKTIEALILGEQMRCESLYNEAYTHAVGKYAALRNMNTPLFNQISSITRKRLERSHRDLSQRQASAQLRLSSFEIPSLFAGIAASTSSAESKFVRFKQWKAEYFSLRKEVISYYKDLYGQWPPKASKKNSFVEGGLNRLVLKGLYADLCDLYDLLVDREMLTTRGMNASDDQDTSAIDPTAAALRKLLAEFDRSYPPVLPPIPFDIPKVPTMATIEPKYPSLGPKNKHKHSSRKLKPNERLLILMKSYNMGPTVGPIQPFIQMYKAFEEKESAGKNCLELTDMRYGHWIFIYSALQSLPMLAVDAPDLQYTDGVGYFLCQPAIGNLPWMEEGESVRREWYGVAQSGGVVSLPSDIINHGVEGVYRRSHCWTIAEKWLSGSFDSGPRASSLSEHQLPPPRSLSPLAPPPGFGGGELGVRPSARSGEARPRVRTSGLSVNDDQRSRSRHSQRASVALGLERLSIPQGFETLSPSAMTPVSLSSPGGSRRASPAGMAYDDRRVSSYGSGRPGTAKSEVTFDDILQGWNPPNPEQPKEKQPKEKLSKDKKGRK</sequence>
<proteinExistence type="predicted"/>
<accession>A0A0C3HNG2</accession>
<dbReference type="Proteomes" id="UP000054321">
    <property type="component" value="Unassembled WGS sequence"/>
</dbReference>
<evidence type="ECO:0000259" key="2">
    <source>
        <dbReference type="Pfam" id="PF26013"/>
    </source>
</evidence>
<keyword evidence="4" id="KW-1185">Reference proteome</keyword>
<feature type="compositionally biased region" description="Polar residues" evidence="1">
    <location>
        <begin position="875"/>
        <end position="891"/>
    </location>
</feature>
<dbReference type="PANTHER" id="PTHR39601:SF2">
    <property type="entry name" value="CHORIOGENIN HMINOR"/>
    <property type="match status" value="1"/>
</dbReference>
<dbReference type="InterPro" id="IPR058317">
    <property type="entry name" value="DUF8004"/>
</dbReference>
<evidence type="ECO:0000313" key="3">
    <source>
        <dbReference type="EMBL" id="KIN04570.1"/>
    </source>
</evidence>
<feature type="region of interest" description="Disordered" evidence="1">
    <location>
        <begin position="267"/>
        <end position="304"/>
    </location>
</feature>
<dbReference type="PANTHER" id="PTHR39601">
    <property type="entry name" value="CHORIOGENIN HMINOR"/>
    <property type="match status" value="1"/>
</dbReference>
<feature type="compositionally biased region" description="Pro residues" evidence="1">
    <location>
        <begin position="90"/>
        <end position="104"/>
    </location>
</feature>
<feature type="domain" description="DUF8004" evidence="2">
    <location>
        <begin position="390"/>
        <end position="482"/>
    </location>
</feature>
<dbReference type="STRING" id="913774.A0A0C3HNG2"/>
<feature type="region of interest" description="Disordered" evidence="1">
    <location>
        <begin position="26"/>
        <end position="190"/>
    </location>
</feature>
<protein>
    <recommendedName>
        <fullName evidence="2">DUF8004 domain-containing protein</fullName>
    </recommendedName>
</protein>
<dbReference type="InParanoid" id="A0A0C3HNG2"/>
<organism evidence="3 4">
    <name type="scientific">Oidiodendron maius (strain Zn)</name>
    <dbReference type="NCBI Taxonomy" id="913774"/>
    <lineage>
        <taxon>Eukaryota</taxon>
        <taxon>Fungi</taxon>
        <taxon>Dikarya</taxon>
        <taxon>Ascomycota</taxon>
        <taxon>Pezizomycotina</taxon>
        <taxon>Leotiomycetes</taxon>
        <taxon>Leotiomycetes incertae sedis</taxon>
        <taxon>Myxotrichaceae</taxon>
        <taxon>Oidiodendron</taxon>
    </lineage>
</organism>
<feature type="compositionally biased region" description="Low complexity" evidence="1">
    <location>
        <begin position="132"/>
        <end position="152"/>
    </location>
</feature>
<dbReference type="HOGENOM" id="CLU_005053_2_0_1"/>
<dbReference type="Pfam" id="PF26013">
    <property type="entry name" value="DUF8004"/>
    <property type="match status" value="1"/>
</dbReference>
<reference evidence="3 4" key="1">
    <citation type="submission" date="2014-04" db="EMBL/GenBank/DDBJ databases">
        <authorList>
            <consortium name="DOE Joint Genome Institute"/>
            <person name="Kuo A."/>
            <person name="Martino E."/>
            <person name="Perotto S."/>
            <person name="Kohler A."/>
            <person name="Nagy L.G."/>
            <person name="Floudas D."/>
            <person name="Copeland A."/>
            <person name="Barry K.W."/>
            <person name="Cichocki N."/>
            <person name="Veneault-Fourrey C."/>
            <person name="LaButti K."/>
            <person name="Lindquist E.A."/>
            <person name="Lipzen A."/>
            <person name="Lundell T."/>
            <person name="Morin E."/>
            <person name="Murat C."/>
            <person name="Sun H."/>
            <person name="Tunlid A."/>
            <person name="Henrissat B."/>
            <person name="Grigoriev I.V."/>
            <person name="Hibbett D.S."/>
            <person name="Martin F."/>
            <person name="Nordberg H.P."/>
            <person name="Cantor M.N."/>
            <person name="Hua S.X."/>
        </authorList>
    </citation>
    <scope>NUCLEOTIDE SEQUENCE [LARGE SCALE GENOMIC DNA]</scope>
    <source>
        <strain evidence="3 4">Zn</strain>
    </source>
</reference>